<accession>A0ABR2GNK4</accession>
<proteinExistence type="predicted"/>
<dbReference type="SUPFAM" id="SSF49785">
    <property type="entry name" value="Galactose-binding domain-like"/>
    <property type="match status" value="1"/>
</dbReference>
<organism evidence="1 2">
    <name type="scientific">Tritrichomonas musculus</name>
    <dbReference type="NCBI Taxonomy" id="1915356"/>
    <lineage>
        <taxon>Eukaryota</taxon>
        <taxon>Metamonada</taxon>
        <taxon>Parabasalia</taxon>
        <taxon>Tritrichomonadida</taxon>
        <taxon>Tritrichomonadidae</taxon>
        <taxon>Tritrichomonas</taxon>
    </lineage>
</organism>
<comment type="caution">
    <text evidence="1">The sequence shown here is derived from an EMBL/GenBank/DDBJ whole genome shotgun (WGS) entry which is preliminary data.</text>
</comment>
<evidence type="ECO:0000313" key="1">
    <source>
        <dbReference type="EMBL" id="KAK8835530.1"/>
    </source>
</evidence>
<reference evidence="1 2" key="1">
    <citation type="submission" date="2024-04" db="EMBL/GenBank/DDBJ databases">
        <title>Tritrichomonas musculus Genome.</title>
        <authorList>
            <person name="Alves-Ferreira E."/>
            <person name="Grigg M."/>
            <person name="Lorenzi H."/>
            <person name="Galac M."/>
        </authorList>
    </citation>
    <scope>NUCLEOTIDE SEQUENCE [LARGE SCALE GENOMIC DNA]</scope>
    <source>
        <strain evidence="1 2">EAF2021</strain>
    </source>
</reference>
<sequence length="449" mass="51827">MNSKIINLSSSGLKNLVLKDGFLNEDFYFAFGEEKITMSKILAEFISPKVSQLCKADPTTNSIYFEMQRSNILDSQTSQFLTKEIISLIQKLSSGYSIEIEEKEIPKLRIISMLFGNDELLNKINEISPFDLNETNFDQFVQYITFSELTKQASIFDSIAKNFNSIDAEKLLSLPKKILYSIISNPNFQIKSEDSLFEFIQKKFSKKYNSNNENEDDLSIIDFYEKVEFSCLSENKFREFIENLDFNDITSSLWSKLIQCFFMVREKAKVEFIYDGNSSNRFKGIIHYLTEKSGGNVDENNIVKVTASSVDSGTRSPKCSIDLENVETYFISKDQKGSWLKYDFIDKKIRPNKYSIRTKNNGDVGGNHIKNWVIEGSNTDRDDDWKILDSHTNDTSLNYRSASQTFDIKESLKSNEYYRYIRIRSTGVSNANNYYLAICALEYFGLIES</sequence>
<dbReference type="InterPro" id="IPR008979">
    <property type="entry name" value="Galactose-bd-like_sf"/>
</dbReference>
<evidence type="ECO:0000313" key="2">
    <source>
        <dbReference type="Proteomes" id="UP001470230"/>
    </source>
</evidence>
<dbReference type="Gene3D" id="2.60.120.260">
    <property type="entry name" value="Galactose-binding domain-like"/>
    <property type="match status" value="1"/>
</dbReference>
<protein>
    <recommendedName>
        <fullName evidence="3">F5/8 type C domain-containing protein</fullName>
    </recommendedName>
</protein>
<dbReference type="Proteomes" id="UP001470230">
    <property type="component" value="Unassembled WGS sequence"/>
</dbReference>
<evidence type="ECO:0008006" key="3">
    <source>
        <dbReference type="Google" id="ProtNLM"/>
    </source>
</evidence>
<gene>
    <name evidence="1" type="ORF">M9Y10_042414</name>
</gene>
<dbReference type="EMBL" id="JAPFFF010000079">
    <property type="protein sequence ID" value="KAK8835530.1"/>
    <property type="molecule type" value="Genomic_DNA"/>
</dbReference>
<name>A0ABR2GNK4_9EUKA</name>
<keyword evidence="2" id="KW-1185">Reference proteome</keyword>